<reference evidence="3" key="1">
    <citation type="submission" date="2024-07" db="EMBL/GenBank/DDBJ databases">
        <title>Two chromosome-level genome assemblies of Korean endemic species Abeliophyllum distichum and Forsythia ovata (Oleaceae).</title>
        <authorList>
            <person name="Jang H."/>
        </authorList>
    </citation>
    <scope>NUCLEOTIDE SEQUENCE [LARGE SCALE GENOMIC DNA]</scope>
</reference>
<accession>A0ABD1QFW1</accession>
<dbReference type="PANTHER" id="PTHR31790">
    <property type="entry name" value="OS02G0783600 PROTEIN"/>
    <property type="match status" value="1"/>
</dbReference>
<evidence type="ECO:0000313" key="2">
    <source>
        <dbReference type="EMBL" id="KAL2475101.1"/>
    </source>
</evidence>
<evidence type="ECO:0000259" key="1">
    <source>
        <dbReference type="Pfam" id="PF08268"/>
    </source>
</evidence>
<gene>
    <name evidence="2" type="ORF">Adt_35837</name>
</gene>
<organism evidence="2 3">
    <name type="scientific">Abeliophyllum distichum</name>
    <dbReference type="NCBI Taxonomy" id="126358"/>
    <lineage>
        <taxon>Eukaryota</taxon>
        <taxon>Viridiplantae</taxon>
        <taxon>Streptophyta</taxon>
        <taxon>Embryophyta</taxon>
        <taxon>Tracheophyta</taxon>
        <taxon>Spermatophyta</taxon>
        <taxon>Magnoliopsida</taxon>
        <taxon>eudicotyledons</taxon>
        <taxon>Gunneridae</taxon>
        <taxon>Pentapetalae</taxon>
        <taxon>asterids</taxon>
        <taxon>lamiids</taxon>
        <taxon>Lamiales</taxon>
        <taxon>Oleaceae</taxon>
        <taxon>Forsythieae</taxon>
        <taxon>Abeliophyllum</taxon>
    </lineage>
</organism>
<feature type="domain" description="F-box associated beta-propeller type 3" evidence="1">
    <location>
        <begin position="29"/>
        <end position="89"/>
    </location>
</feature>
<evidence type="ECO:0000313" key="3">
    <source>
        <dbReference type="Proteomes" id="UP001604336"/>
    </source>
</evidence>
<protein>
    <submittedName>
        <fullName evidence="2">F-box domain-containing protein</fullName>
    </submittedName>
</protein>
<dbReference type="AlphaFoldDB" id="A0ABD1QFW1"/>
<dbReference type="InterPro" id="IPR052361">
    <property type="entry name" value="F-box_domain"/>
</dbReference>
<keyword evidence="3" id="KW-1185">Reference proteome</keyword>
<sequence length="227" mass="25681">MPIDPVSFAPIEKSNLGLDDSRCFGFTNIFVGSINGLIYVSWLHEDSVAIWNPSTRLLRQLPQLPPGETKTYEISIGFGWDPIANDYKELGGRLKLITIFVFSRLICDVIVKGITHWIVKDGLGSDTKPLIASFDMTTEVLQLVPVPEHLLRLVPLPPLAPERKLVLRQHSPLFGINWKETFALVGCVSGEPMKIYQVWTIENDTAVKEFWNFVFEVTPNCRNKKTE</sequence>
<name>A0ABD1QFW1_9LAMI</name>
<dbReference type="PANTHER" id="PTHR31790:SF526">
    <property type="entry name" value="OS12G0618150 PROTEIN"/>
    <property type="match status" value="1"/>
</dbReference>
<dbReference type="Proteomes" id="UP001604336">
    <property type="component" value="Unassembled WGS sequence"/>
</dbReference>
<dbReference type="Pfam" id="PF08268">
    <property type="entry name" value="FBA_3"/>
    <property type="match status" value="1"/>
</dbReference>
<proteinExistence type="predicted"/>
<comment type="caution">
    <text evidence="2">The sequence shown here is derived from an EMBL/GenBank/DDBJ whole genome shotgun (WGS) entry which is preliminary data.</text>
</comment>
<dbReference type="EMBL" id="JBFOLK010000011">
    <property type="protein sequence ID" value="KAL2475101.1"/>
    <property type="molecule type" value="Genomic_DNA"/>
</dbReference>
<dbReference type="InterPro" id="IPR013187">
    <property type="entry name" value="F-box-assoc_dom_typ3"/>
</dbReference>